<proteinExistence type="predicted"/>
<dbReference type="STRING" id="641524.ADICYQ_2008"/>
<evidence type="ECO:0000313" key="3">
    <source>
        <dbReference type="EMBL" id="EPR68921.1"/>
    </source>
</evidence>
<gene>
    <name evidence="3" type="ORF">ADICYQ_2008</name>
</gene>
<dbReference type="Gene3D" id="3.40.50.720">
    <property type="entry name" value="NAD(P)-binding Rossmann-like Domain"/>
    <property type="match status" value="1"/>
</dbReference>
<comment type="caution">
    <text evidence="3">The sequence shown here is derived from an EMBL/GenBank/DDBJ whole genome shotgun (WGS) entry which is preliminary data.</text>
</comment>
<dbReference type="InterPro" id="IPR028939">
    <property type="entry name" value="P5C_Rdtase_cat_N"/>
</dbReference>
<name>S7VFX9_9BACT</name>
<dbReference type="EMBL" id="ATNM01000089">
    <property type="protein sequence ID" value="EPR68921.1"/>
    <property type="molecule type" value="Genomic_DNA"/>
</dbReference>
<reference evidence="3 4" key="1">
    <citation type="journal article" date="2013" name="Genome Announc.">
        <title>Draft Genome Sequence of Cyclobacterium qasimii Strain M12-11BT, Isolated from Arctic Marine Sediment.</title>
        <authorList>
            <person name="Shivaji S."/>
            <person name="Ara S."/>
            <person name="Singh A."/>
            <person name="Kumar Pinnaka A."/>
        </authorList>
    </citation>
    <scope>NUCLEOTIDE SEQUENCE [LARGE SCALE GENOMIC DNA]</scope>
    <source>
        <strain evidence="3 4">M12-11B</strain>
    </source>
</reference>
<evidence type="ECO:0000313" key="4">
    <source>
        <dbReference type="Proteomes" id="UP000014974"/>
    </source>
</evidence>
<protein>
    <recommendedName>
        <fullName evidence="2">Pyrroline-5-carboxylate reductase catalytic N-terminal domain-containing protein</fullName>
    </recommendedName>
</protein>
<dbReference type="PANTHER" id="PTHR14239">
    <property type="entry name" value="DUDULIN-RELATED"/>
    <property type="match status" value="1"/>
</dbReference>
<dbReference type="GO" id="GO:0016491">
    <property type="term" value="F:oxidoreductase activity"/>
    <property type="evidence" value="ECO:0007669"/>
    <property type="project" value="UniProtKB-KW"/>
</dbReference>
<dbReference type="SUPFAM" id="SSF51735">
    <property type="entry name" value="NAD(P)-binding Rossmann-fold domains"/>
    <property type="match status" value="1"/>
</dbReference>
<feature type="domain" description="Pyrroline-5-carboxylate reductase catalytic N-terminal" evidence="2">
    <location>
        <begin position="44"/>
        <end position="138"/>
    </location>
</feature>
<organism evidence="3 4">
    <name type="scientific">Cyclobacterium qasimii M12-11B</name>
    <dbReference type="NCBI Taxonomy" id="641524"/>
    <lineage>
        <taxon>Bacteria</taxon>
        <taxon>Pseudomonadati</taxon>
        <taxon>Bacteroidota</taxon>
        <taxon>Cytophagia</taxon>
        <taxon>Cytophagales</taxon>
        <taxon>Cyclobacteriaceae</taxon>
        <taxon>Cyclobacterium</taxon>
    </lineage>
</organism>
<dbReference type="InterPro" id="IPR051267">
    <property type="entry name" value="STEAP_metalloreductase"/>
</dbReference>
<dbReference type="Proteomes" id="UP000014974">
    <property type="component" value="Unassembled WGS sequence"/>
</dbReference>
<dbReference type="eggNOG" id="COG2085">
    <property type="taxonomic scope" value="Bacteria"/>
</dbReference>
<evidence type="ECO:0000256" key="1">
    <source>
        <dbReference type="ARBA" id="ARBA00023002"/>
    </source>
</evidence>
<dbReference type="AlphaFoldDB" id="S7VFX9"/>
<dbReference type="Pfam" id="PF03807">
    <property type="entry name" value="F420_oxidored"/>
    <property type="match status" value="1"/>
</dbReference>
<accession>S7VFX9</accession>
<sequence>MISFQSFNKTTCFSDLSPPVHLLLGIAYFTEMGCLLFNNSNKMKIGILGGTNLATNLGNKFIARGMDVAFGVREGFSARKVEWKILKMQNHNVLNYADAITDSDVIIICCENEFLPIVCNYLREFGSPDMLFIDSTNGVNDESVTCNTTLIGQETGHERVFKAFNNLGIDYPKSDPLALIKETYFCGDNNKDKLIVKKLIELIGFKAIDAGTIKNACLLEAVYHLSKEISTTKSGDCHFRLMSV</sequence>
<keyword evidence="1" id="KW-0560">Oxidoreductase</keyword>
<dbReference type="InterPro" id="IPR036291">
    <property type="entry name" value="NAD(P)-bd_dom_sf"/>
</dbReference>
<evidence type="ECO:0000259" key="2">
    <source>
        <dbReference type="Pfam" id="PF03807"/>
    </source>
</evidence>